<dbReference type="InterPro" id="IPR006118">
    <property type="entry name" value="Recombinase_CS"/>
</dbReference>
<dbReference type="PROSITE" id="PS51736">
    <property type="entry name" value="RECOMBINASES_3"/>
    <property type="match status" value="1"/>
</dbReference>
<evidence type="ECO:0000256" key="6">
    <source>
        <dbReference type="PROSITE-ProRule" id="PRU10137"/>
    </source>
</evidence>
<accession>A0A7V3KPG1</accession>
<feature type="active site" description="O-(5'-phospho-DNA)-serine intermediate" evidence="5 6">
    <location>
        <position position="9"/>
    </location>
</feature>
<keyword evidence="3" id="KW-0238">DNA-binding</keyword>
<dbReference type="Pfam" id="PF02796">
    <property type="entry name" value="HTH_7"/>
    <property type="match status" value="1"/>
</dbReference>
<dbReference type="PROSITE" id="PS00397">
    <property type="entry name" value="RECOMBINASES_1"/>
    <property type="match status" value="1"/>
</dbReference>
<name>A0A7V3KPG1_UNCW3</name>
<evidence type="ECO:0000256" key="5">
    <source>
        <dbReference type="PIRSR" id="PIRSR606118-50"/>
    </source>
</evidence>
<reference evidence="8" key="1">
    <citation type="journal article" date="2020" name="mSystems">
        <title>Genome- and Community-Level Interaction Insights into Carbon Utilization and Element Cycling Functions of Hydrothermarchaeota in Hydrothermal Sediment.</title>
        <authorList>
            <person name="Zhou Z."/>
            <person name="Liu Y."/>
            <person name="Xu W."/>
            <person name="Pan J."/>
            <person name="Luo Z.H."/>
            <person name="Li M."/>
        </authorList>
    </citation>
    <scope>NUCLEOTIDE SEQUENCE [LARGE SCALE GENOMIC DNA]</scope>
    <source>
        <strain evidence="8">SpSt-754</strain>
    </source>
</reference>
<feature type="domain" description="Resolvase/invertase-type recombinase catalytic" evidence="7">
    <location>
        <begin position="1"/>
        <end position="134"/>
    </location>
</feature>
<dbReference type="GO" id="GO:0003677">
    <property type="term" value="F:DNA binding"/>
    <property type="evidence" value="ECO:0007669"/>
    <property type="project" value="UniProtKB-KW"/>
</dbReference>
<dbReference type="SUPFAM" id="SSF46689">
    <property type="entry name" value="Homeodomain-like"/>
    <property type="match status" value="1"/>
</dbReference>
<evidence type="ECO:0000256" key="2">
    <source>
        <dbReference type="ARBA" id="ARBA00022908"/>
    </source>
</evidence>
<protein>
    <submittedName>
        <fullName evidence="8">Recombinase family protein</fullName>
    </submittedName>
</protein>
<dbReference type="SMART" id="SM00857">
    <property type="entry name" value="Resolvase"/>
    <property type="match status" value="1"/>
</dbReference>
<dbReference type="InterPro" id="IPR006120">
    <property type="entry name" value="Resolvase_HTH_dom"/>
</dbReference>
<comment type="caution">
    <text evidence="8">The sequence shown here is derived from an EMBL/GenBank/DDBJ whole genome shotgun (WGS) entry which is preliminary data.</text>
</comment>
<dbReference type="CDD" id="cd03768">
    <property type="entry name" value="SR_ResInv"/>
    <property type="match status" value="1"/>
</dbReference>
<proteinExistence type="inferred from homology"/>
<dbReference type="GO" id="GO:0015074">
    <property type="term" value="P:DNA integration"/>
    <property type="evidence" value="ECO:0007669"/>
    <property type="project" value="UniProtKB-KW"/>
</dbReference>
<keyword evidence="2" id="KW-0229">DNA integration</keyword>
<evidence type="ECO:0000256" key="1">
    <source>
        <dbReference type="ARBA" id="ARBA00009913"/>
    </source>
</evidence>
<evidence type="ECO:0000259" key="7">
    <source>
        <dbReference type="PROSITE" id="PS51736"/>
    </source>
</evidence>
<dbReference type="FunFam" id="3.40.50.1390:FF:000001">
    <property type="entry name" value="DNA recombinase"/>
    <property type="match status" value="1"/>
</dbReference>
<dbReference type="EMBL" id="DTGD01000220">
    <property type="protein sequence ID" value="HGB36407.1"/>
    <property type="molecule type" value="Genomic_DNA"/>
</dbReference>
<dbReference type="GO" id="GO:0000150">
    <property type="term" value="F:DNA strand exchange activity"/>
    <property type="evidence" value="ECO:0007669"/>
    <property type="project" value="InterPro"/>
</dbReference>
<dbReference type="Gene3D" id="3.40.50.1390">
    <property type="entry name" value="Resolvase, N-terminal catalytic domain"/>
    <property type="match status" value="1"/>
</dbReference>
<organism evidence="8">
    <name type="scientific">candidate division WOR-3 bacterium</name>
    <dbReference type="NCBI Taxonomy" id="2052148"/>
    <lineage>
        <taxon>Bacteria</taxon>
        <taxon>Bacteria division WOR-3</taxon>
    </lineage>
</organism>
<keyword evidence="4" id="KW-0233">DNA recombination</keyword>
<comment type="similarity">
    <text evidence="1">Belongs to the site-specific recombinase resolvase family.</text>
</comment>
<dbReference type="SUPFAM" id="SSF53041">
    <property type="entry name" value="Resolvase-like"/>
    <property type="match status" value="1"/>
</dbReference>
<dbReference type="InterPro" id="IPR009057">
    <property type="entry name" value="Homeodomain-like_sf"/>
</dbReference>
<gene>
    <name evidence="8" type="ORF">ENV38_05850</name>
</gene>
<evidence type="ECO:0000256" key="3">
    <source>
        <dbReference type="ARBA" id="ARBA00023125"/>
    </source>
</evidence>
<dbReference type="InterPro" id="IPR036162">
    <property type="entry name" value="Resolvase-like_N_sf"/>
</dbReference>
<sequence length="191" mass="21564">MLVGYARVSTLEQDLALQVDALKKAGCQKIFDDKISGLKTERPGLQAALEYVREGDTLVVWRLDRLGRSLKHLLETVAQLEERNIGFRSLQESIDTTTSGGRLIFQIFGALAEFEHNLIQERTHAGLRAARARGRKGGRPRVLDDKKISLVYKLYDEKQQTINEICQIIGISKPTLYAYLHQRVDKGDLAD</sequence>
<dbReference type="InterPro" id="IPR006119">
    <property type="entry name" value="Resolv_N"/>
</dbReference>
<dbReference type="PROSITE" id="PS00398">
    <property type="entry name" value="RECOMBINASES_2"/>
    <property type="match status" value="1"/>
</dbReference>
<evidence type="ECO:0000256" key="4">
    <source>
        <dbReference type="ARBA" id="ARBA00023172"/>
    </source>
</evidence>
<dbReference type="InterPro" id="IPR050639">
    <property type="entry name" value="SSR_resolvase"/>
</dbReference>
<evidence type="ECO:0000313" key="8">
    <source>
        <dbReference type="EMBL" id="HGB36407.1"/>
    </source>
</evidence>
<dbReference type="PANTHER" id="PTHR30461">
    <property type="entry name" value="DNA-INVERTASE FROM LAMBDOID PROPHAGE"/>
    <property type="match status" value="1"/>
</dbReference>
<dbReference type="AlphaFoldDB" id="A0A7V3KPG1"/>
<dbReference type="Pfam" id="PF00239">
    <property type="entry name" value="Resolvase"/>
    <property type="match status" value="1"/>
</dbReference>
<dbReference type="PANTHER" id="PTHR30461:SF2">
    <property type="entry name" value="SERINE RECOMBINASE PINE-RELATED"/>
    <property type="match status" value="1"/>
</dbReference>